<proteinExistence type="predicted"/>
<evidence type="ECO:0000256" key="1">
    <source>
        <dbReference type="SAM" id="Phobius"/>
    </source>
</evidence>
<keyword evidence="1" id="KW-1133">Transmembrane helix</keyword>
<dbReference type="OrthoDB" id="265761at2759"/>
<dbReference type="Proteomes" id="UP000027265">
    <property type="component" value="Unassembled WGS sequence"/>
</dbReference>
<dbReference type="HOGENOM" id="CLU_2109390_0_0_1"/>
<dbReference type="InParanoid" id="A0A067PIG9"/>
<dbReference type="AlphaFoldDB" id="A0A067PIG9"/>
<accession>A0A067PIG9</accession>
<reference evidence="3" key="1">
    <citation type="journal article" date="2014" name="Proc. Natl. Acad. Sci. U.S.A.">
        <title>Extensive sampling of basidiomycete genomes demonstrates inadequacy of the white-rot/brown-rot paradigm for wood decay fungi.</title>
        <authorList>
            <person name="Riley R."/>
            <person name="Salamov A.A."/>
            <person name="Brown D.W."/>
            <person name="Nagy L.G."/>
            <person name="Floudas D."/>
            <person name="Held B.W."/>
            <person name="Levasseur A."/>
            <person name="Lombard V."/>
            <person name="Morin E."/>
            <person name="Otillar R."/>
            <person name="Lindquist E.A."/>
            <person name="Sun H."/>
            <person name="LaButti K.M."/>
            <person name="Schmutz J."/>
            <person name="Jabbour D."/>
            <person name="Luo H."/>
            <person name="Baker S.E."/>
            <person name="Pisabarro A.G."/>
            <person name="Walton J.D."/>
            <person name="Blanchette R.A."/>
            <person name="Henrissat B."/>
            <person name="Martin F."/>
            <person name="Cullen D."/>
            <person name="Hibbett D.S."/>
            <person name="Grigoriev I.V."/>
        </authorList>
    </citation>
    <scope>NUCLEOTIDE SEQUENCE [LARGE SCALE GENOMIC DNA]</scope>
    <source>
        <strain evidence="3">MUCL 33604</strain>
    </source>
</reference>
<dbReference type="EMBL" id="KL197755">
    <property type="protein sequence ID" value="KDQ50807.1"/>
    <property type="molecule type" value="Genomic_DNA"/>
</dbReference>
<feature type="transmembrane region" description="Helical" evidence="1">
    <location>
        <begin position="32"/>
        <end position="51"/>
    </location>
</feature>
<keyword evidence="1" id="KW-0472">Membrane</keyword>
<evidence type="ECO:0000313" key="2">
    <source>
        <dbReference type="EMBL" id="KDQ50807.1"/>
    </source>
</evidence>
<keyword evidence="1" id="KW-0812">Transmembrane</keyword>
<evidence type="ECO:0000313" key="3">
    <source>
        <dbReference type="Proteomes" id="UP000027265"/>
    </source>
</evidence>
<sequence>MSGKNALGLIRSLPANVLASPGSPLTKLIKSIAVLLVLLNMRSFPLAWHFVVFRPVFAMRFQHLSLRLWIYVIIRFATPKNKKAKHQKESIGRDQSVPVVSLHTVAGPSSSLLVS</sequence>
<keyword evidence="3" id="KW-1185">Reference proteome</keyword>
<protein>
    <submittedName>
        <fullName evidence="2">Uncharacterized protein</fullName>
    </submittedName>
</protein>
<gene>
    <name evidence="2" type="ORF">JAAARDRAFT_211505</name>
</gene>
<organism evidence="2 3">
    <name type="scientific">Jaapia argillacea MUCL 33604</name>
    <dbReference type="NCBI Taxonomy" id="933084"/>
    <lineage>
        <taxon>Eukaryota</taxon>
        <taxon>Fungi</taxon>
        <taxon>Dikarya</taxon>
        <taxon>Basidiomycota</taxon>
        <taxon>Agaricomycotina</taxon>
        <taxon>Agaricomycetes</taxon>
        <taxon>Agaricomycetidae</taxon>
        <taxon>Jaapiales</taxon>
        <taxon>Jaapiaceae</taxon>
        <taxon>Jaapia</taxon>
    </lineage>
</organism>
<name>A0A067PIG9_9AGAM</name>